<protein>
    <submittedName>
        <fullName evidence="1">Uncharacterized protein</fullName>
    </submittedName>
</protein>
<proteinExistence type="predicted"/>
<sequence length="52" mass="6070">VDMDHLKERTLYCALYIEMFRDSAILSVLGLQDQSIPLFTLCIIAWCDKTFE</sequence>
<dbReference type="EMBL" id="HACG01003702">
    <property type="protein sequence ID" value="CEK50567.1"/>
    <property type="molecule type" value="Transcribed_RNA"/>
</dbReference>
<gene>
    <name evidence="1" type="primary">ORF11139</name>
</gene>
<reference evidence="1" key="1">
    <citation type="submission" date="2014-12" db="EMBL/GenBank/DDBJ databases">
        <title>Insight into the proteome of Arion vulgaris.</title>
        <authorList>
            <person name="Aradska J."/>
            <person name="Bulat T."/>
            <person name="Smidak R."/>
            <person name="Sarate P."/>
            <person name="Gangsoo J."/>
            <person name="Sialana F."/>
            <person name="Bilban M."/>
            <person name="Lubec G."/>
        </authorList>
    </citation>
    <scope>NUCLEOTIDE SEQUENCE</scope>
    <source>
        <tissue evidence="1">Skin</tissue>
    </source>
</reference>
<organism evidence="1">
    <name type="scientific">Arion vulgaris</name>
    <dbReference type="NCBI Taxonomy" id="1028688"/>
    <lineage>
        <taxon>Eukaryota</taxon>
        <taxon>Metazoa</taxon>
        <taxon>Spiralia</taxon>
        <taxon>Lophotrochozoa</taxon>
        <taxon>Mollusca</taxon>
        <taxon>Gastropoda</taxon>
        <taxon>Heterobranchia</taxon>
        <taxon>Euthyneura</taxon>
        <taxon>Panpulmonata</taxon>
        <taxon>Eupulmonata</taxon>
        <taxon>Stylommatophora</taxon>
        <taxon>Helicina</taxon>
        <taxon>Arionoidea</taxon>
        <taxon>Arionidae</taxon>
        <taxon>Arion</taxon>
    </lineage>
</organism>
<name>A0A0B6Y2P9_9EUPU</name>
<evidence type="ECO:0000313" key="1">
    <source>
        <dbReference type="EMBL" id="CEK50567.1"/>
    </source>
</evidence>
<accession>A0A0B6Y2P9</accession>
<dbReference type="AlphaFoldDB" id="A0A0B6Y2P9"/>
<feature type="non-terminal residue" evidence="1">
    <location>
        <position position="1"/>
    </location>
</feature>